<keyword evidence="8" id="KW-0808">Transferase</keyword>
<comment type="function">
    <text evidence="1">Condensation of UDP-2,3-diacylglucosamine and 2,3-diacylglucosamine-1-phosphate to form lipid A disaccharide, a precursor of lipid A, a phosphorylated glycolipid that anchors the lipopolysaccharide to the outer membrane of the cell.</text>
</comment>
<evidence type="ECO:0000256" key="2">
    <source>
        <dbReference type="ARBA" id="ARBA00007868"/>
    </source>
</evidence>
<keyword evidence="12" id="KW-1185">Reference proteome</keyword>
<dbReference type="PANTHER" id="PTHR30372">
    <property type="entry name" value="LIPID-A-DISACCHARIDE SYNTHASE"/>
    <property type="match status" value="1"/>
</dbReference>
<dbReference type="GO" id="GO:0008915">
    <property type="term" value="F:lipid-A-disaccharide synthase activity"/>
    <property type="evidence" value="ECO:0007669"/>
    <property type="project" value="UniProtKB-EC"/>
</dbReference>
<sequence length="375" mass="40939">MPSMFILAGEASGDRIGAHLLGGILQRRPDITVTGVGGDGMMQAGLISLFPMDDLSVMGYRDVVLRLPLLLWRARQVVRHIMRLRPDVVVLIDAQVFSKVVAKHLRRRGYEGRIVLYVAPAVWAWGAERAKTLANIFDEVLSVLPFEPEAMSRLGGPETAYVGHPATHVVTMRSALPEHGLVLLLPGSRRSEIKKHLPMFGEFVERLGQHNLVDGLAILATRAQAEFISNHVDSWPVPVSVITEKHARDAAMDVAICAVAVSGTVTLELALAGVPHVLTYIAEPAQVRIFQNATVPYIGLPNIIAGRPVAPEVLFAGQGRGEALYKSVTDLLDRPDRREQQLAEFTQIRALMEKGAPEAPLKDPVDRVLSHFAAS</sequence>
<evidence type="ECO:0000313" key="12">
    <source>
        <dbReference type="Proteomes" id="UP000199495"/>
    </source>
</evidence>
<evidence type="ECO:0000256" key="4">
    <source>
        <dbReference type="ARBA" id="ARBA00020902"/>
    </source>
</evidence>
<keyword evidence="9" id="KW-0443">Lipid metabolism</keyword>
<keyword evidence="5" id="KW-0444">Lipid biosynthesis</keyword>
<dbReference type="STRING" id="440168.SAMN04487974_10839"/>
<evidence type="ECO:0000256" key="10">
    <source>
        <dbReference type="ARBA" id="ARBA00048975"/>
    </source>
</evidence>
<evidence type="ECO:0000256" key="7">
    <source>
        <dbReference type="ARBA" id="ARBA00022676"/>
    </source>
</evidence>
<evidence type="ECO:0000256" key="1">
    <source>
        <dbReference type="ARBA" id="ARBA00002056"/>
    </source>
</evidence>
<organism evidence="11 12">
    <name type="scientific">Pelagibacterium luteolum</name>
    <dbReference type="NCBI Taxonomy" id="440168"/>
    <lineage>
        <taxon>Bacteria</taxon>
        <taxon>Pseudomonadati</taxon>
        <taxon>Pseudomonadota</taxon>
        <taxon>Alphaproteobacteria</taxon>
        <taxon>Hyphomicrobiales</taxon>
        <taxon>Devosiaceae</taxon>
        <taxon>Pelagibacterium</taxon>
    </lineage>
</organism>
<dbReference type="AlphaFoldDB" id="A0A1G7X165"/>
<dbReference type="SUPFAM" id="SSF53756">
    <property type="entry name" value="UDP-Glycosyltransferase/glycogen phosphorylase"/>
    <property type="match status" value="1"/>
</dbReference>
<keyword evidence="7" id="KW-0328">Glycosyltransferase</keyword>
<dbReference type="GO" id="GO:0009245">
    <property type="term" value="P:lipid A biosynthetic process"/>
    <property type="evidence" value="ECO:0007669"/>
    <property type="project" value="UniProtKB-KW"/>
</dbReference>
<dbReference type="InterPro" id="IPR003835">
    <property type="entry name" value="Glyco_trans_19"/>
</dbReference>
<dbReference type="EMBL" id="FNCS01000008">
    <property type="protein sequence ID" value="SDG77933.1"/>
    <property type="molecule type" value="Genomic_DNA"/>
</dbReference>
<dbReference type="GO" id="GO:0005543">
    <property type="term" value="F:phospholipid binding"/>
    <property type="evidence" value="ECO:0007669"/>
    <property type="project" value="TreeGrafter"/>
</dbReference>
<accession>A0A1G7X165</accession>
<evidence type="ECO:0000256" key="3">
    <source>
        <dbReference type="ARBA" id="ARBA00012687"/>
    </source>
</evidence>
<comment type="similarity">
    <text evidence="2">Belongs to the LpxB family.</text>
</comment>
<gene>
    <name evidence="11" type="ORF">SAMN04487974_10839</name>
</gene>
<name>A0A1G7X165_9HYPH</name>
<evidence type="ECO:0000256" key="9">
    <source>
        <dbReference type="ARBA" id="ARBA00023098"/>
    </source>
</evidence>
<comment type="catalytic activity">
    <reaction evidence="10">
        <text>a lipid X + a UDP-2-N,3-O-bis[(3R)-3-hydroxyacyl]-alpha-D-glucosamine = a lipid A disaccharide + UDP + H(+)</text>
        <dbReference type="Rhea" id="RHEA:67828"/>
        <dbReference type="ChEBI" id="CHEBI:15378"/>
        <dbReference type="ChEBI" id="CHEBI:58223"/>
        <dbReference type="ChEBI" id="CHEBI:137748"/>
        <dbReference type="ChEBI" id="CHEBI:176338"/>
        <dbReference type="ChEBI" id="CHEBI:176343"/>
        <dbReference type="EC" id="2.4.1.182"/>
    </reaction>
</comment>
<protein>
    <recommendedName>
        <fullName evidence="4">Lipid-A-disaccharide synthase</fullName>
        <ecNumber evidence="3">2.4.1.182</ecNumber>
    </recommendedName>
</protein>
<dbReference type="PANTHER" id="PTHR30372:SF4">
    <property type="entry name" value="LIPID-A-DISACCHARIDE SYNTHASE, MITOCHONDRIAL-RELATED"/>
    <property type="match status" value="1"/>
</dbReference>
<dbReference type="Proteomes" id="UP000199495">
    <property type="component" value="Unassembled WGS sequence"/>
</dbReference>
<dbReference type="Pfam" id="PF02684">
    <property type="entry name" value="LpxB"/>
    <property type="match status" value="1"/>
</dbReference>
<dbReference type="GO" id="GO:0016020">
    <property type="term" value="C:membrane"/>
    <property type="evidence" value="ECO:0007669"/>
    <property type="project" value="GOC"/>
</dbReference>
<dbReference type="EC" id="2.4.1.182" evidence="3"/>
<evidence type="ECO:0000256" key="5">
    <source>
        <dbReference type="ARBA" id="ARBA00022516"/>
    </source>
</evidence>
<evidence type="ECO:0000256" key="6">
    <source>
        <dbReference type="ARBA" id="ARBA00022556"/>
    </source>
</evidence>
<keyword evidence="6" id="KW-0441">Lipid A biosynthesis</keyword>
<proteinExistence type="inferred from homology"/>
<evidence type="ECO:0000256" key="8">
    <source>
        <dbReference type="ARBA" id="ARBA00022679"/>
    </source>
</evidence>
<evidence type="ECO:0000313" key="11">
    <source>
        <dbReference type="EMBL" id="SDG77933.1"/>
    </source>
</evidence>
<reference evidence="11 12" key="1">
    <citation type="submission" date="2016-10" db="EMBL/GenBank/DDBJ databases">
        <authorList>
            <person name="de Groot N.N."/>
        </authorList>
    </citation>
    <scope>NUCLEOTIDE SEQUENCE [LARGE SCALE GENOMIC DNA]</scope>
    <source>
        <strain evidence="11 12">CGMCC 1.10267</strain>
    </source>
</reference>